<dbReference type="AlphaFoldDB" id="A0A7W3YVR6"/>
<proteinExistence type="predicted"/>
<comment type="caution">
    <text evidence="1">The sequence shown here is derived from an EMBL/GenBank/DDBJ whole genome shotgun (WGS) entry which is preliminary data.</text>
</comment>
<accession>A0A7W3YVR6</accession>
<gene>
    <name evidence="1" type="ORF">H4O09_10370</name>
</gene>
<dbReference type="Proteomes" id="UP000550609">
    <property type="component" value="Unassembled WGS sequence"/>
</dbReference>
<dbReference type="EMBL" id="JACIUV010000004">
    <property type="protein sequence ID" value="MBB1117452.1"/>
    <property type="molecule type" value="Genomic_DNA"/>
</dbReference>
<organism evidence="1 2">
    <name type="scientific">Stenotrophomonas koreensis</name>
    <dbReference type="NCBI Taxonomy" id="266128"/>
    <lineage>
        <taxon>Bacteria</taxon>
        <taxon>Pseudomonadati</taxon>
        <taxon>Pseudomonadota</taxon>
        <taxon>Gammaproteobacteria</taxon>
        <taxon>Lysobacterales</taxon>
        <taxon>Lysobacteraceae</taxon>
        <taxon>Stenotrophomonas</taxon>
    </lineage>
</organism>
<protein>
    <submittedName>
        <fullName evidence="1">Uncharacterized protein</fullName>
    </submittedName>
</protein>
<dbReference type="RefSeq" id="WP_182622479.1">
    <property type="nucleotide sequence ID" value="NZ_JACIUV010000004.1"/>
</dbReference>
<reference evidence="1 2" key="1">
    <citation type="submission" date="2020-08" db="EMBL/GenBank/DDBJ databases">
        <title>Stenotrophomonas sp. W1S232.</title>
        <authorList>
            <person name="Deng Y."/>
        </authorList>
    </citation>
    <scope>NUCLEOTIDE SEQUENCE [LARGE SCALE GENOMIC DNA]</scope>
    <source>
        <strain evidence="1 2">W1S232</strain>
    </source>
</reference>
<evidence type="ECO:0000313" key="1">
    <source>
        <dbReference type="EMBL" id="MBB1117452.1"/>
    </source>
</evidence>
<sequence length="151" mass="15670">MSSTALRTLLSTAAVTALLAGGAGVSIGLRWSDRSAAPDLVDSTLADMRPLLALPASNDPALGPTLARQRESSSQKLLLLYAQANPAQQAQIRQLLAQALASGWFDADGQPLVQHSLHCMQAQPDTPLQHCLRQAALPTPLPTTAGDAAGS</sequence>
<name>A0A7W3YVR6_9GAMM</name>
<evidence type="ECO:0000313" key="2">
    <source>
        <dbReference type="Proteomes" id="UP000550609"/>
    </source>
</evidence>